<sequence length="76" mass="8415">MDGLMFQAVTGGVIALLLSTIAYFLKLLVQDLRQMGKELGKLKEVVVRLQTEQALVKSLLQKADLVNKSRKSRPCA</sequence>
<comment type="caution">
    <text evidence="2">The sequence shown here is derived from an EMBL/GenBank/DDBJ whole genome shotgun (WGS) entry which is preliminary data.</text>
</comment>
<organism evidence="2 3">
    <name type="scientific">Algoriphagus aestuariicola</name>
    <dbReference type="NCBI Taxonomy" id="1852016"/>
    <lineage>
        <taxon>Bacteria</taxon>
        <taxon>Pseudomonadati</taxon>
        <taxon>Bacteroidota</taxon>
        <taxon>Cytophagia</taxon>
        <taxon>Cytophagales</taxon>
        <taxon>Cyclobacteriaceae</taxon>
        <taxon>Algoriphagus</taxon>
    </lineage>
</organism>
<accession>A0ABS3BML3</accession>
<keyword evidence="3" id="KW-1185">Reference proteome</keyword>
<keyword evidence="1" id="KW-0472">Membrane</keyword>
<evidence type="ECO:0000313" key="3">
    <source>
        <dbReference type="Proteomes" id="UP000664698"/>
    </source>
</evidence>
<reference evidence="2 3" key="1">
    <citation type="submission" date="2021-03" db="EMBL/GenBank/DDBJ databases">
        <title>novel species isolated from a fishpond in China.</title>
        <authorList>
            <person name="Lu H."/>
            <person name="Cai Z."/>
        </authorList>
    </citation>
    <scope>NUCLEOTIDE SEQUENCE [LARGE SCALE GENOMIC DNA]</scope>
    <source>
        <strain evidence="2 3">JCM 31546</strain>
    </source>
</reference>
<keyword evidence="1" id="KW-1133">Transmembrane helix</keyword>
<evidence type="ECO:0000256" key="1">
    <source>
        <dbReference type="SAM" id="Phobius"/>
    </source>
</evidence>
<feature type="transmembrane region" description="Helical" evidence="1">
    <location>
        <begin position="6"/>
        <end position="25"/>
    </location>
</feature>
<keyword evidence="1" id="KW-0812">Transmembrane</keyword>
<proteinExistence type="predicted"/>
<name>A0ABS3BML3_9BACT</name>
<dbReference type="Proteomes" id="UP000664698">
    <property type="component" value="Unassembled WGS sequence"/>
</dbReference>
<dbReference type="EMBL" id="JAFKCW010000001">
    <property type="protein sequence ID" value="MBN7800161.1"/>
    <property type="molecule type" value="Genomic_DNA"/>
</dbReference>
<protein>
    <submittedName>
        <fullName evidence="2">Uncharacterized protein</fullName>
    </submittedName>
</protein>
<evidence type="ECO:0000313" key="2">
    <source>
        <dbReference type="EMBL" id="MBN7800161.1"/>
    </source>
</evidence>
<gene>
    <name evidence="2" type="ORF">J0A67_04770</name>
</gene>